<dbReference type="EMBL" id="JAMXLR010000006">
    <property type="protein sequence ID" value="MCO6042706.1"/>
    <property type="molecule type" value="Genomic_DNA"/>
</dbReference>
<protein>
    <recommendedName>
        <fullName evidence="2">Type II CBASS E2 protein domain-containing protein</fullName>
    </recommendedName>
</protein>
<dbReference type="Proteomes" id="UP001155241">
    <property type="component" value="Unassembled WGS sequence"/>
</dbReference>
<organism evidence="3 4">
    <name type="scientific">Aeoliella straminimaris</name>
    <dbReference type="NCBI Taxonomy" id="2954799"/>
    <lineage>
        <taxon>Bacteria</taxon>
        <taxon>Pseudomonadati</taxon>
        <taxon>Planctomycetota</taxon>
        <taxon>Planctomycetia</taxon>
        <taxon>Pirellulales</taxon>
        <taxon>Lacipirellulaceae</taxon>
        <taxon>Aeoliella</taxon>
    </lineage>
</organism>
<evidence type="ECO:0000256" key="1">
    <source>
        <dbReference type="SAM" id="MobiDB-lite"/>
    </source>
</evidence>
<dbReference type="RefSeq" id="WP_252850802.1">
    <property type="nucleotide sequence ID" value="NZ_JAMXLR010000006.1"/>
</dbReference>
<proteinExistence type="predicted"/>
<keyword evidence="4" id="KW-1185">Reference proteome</keyword>
<sequence>MSFTEDKFHTRVYGLPEQAAHIRLICSDFKYTIRRGELAGRGSMQPAPHCRTYVFQLSYRVGKPPKITITEPELRCRDDQDDVPHTYGPNEPCLFRPGVDWSHKDLIATTIIPWLAAWLFYYELWHATGQWFGGGEHPEVPEGAVVTEDPNDTNKE</sequence>
<name>A0A9X2FER2_9BACT</name>
<feature type="region of interest" description="Disordered" evidence="1">
    <location>
        <begin position="136"/>
        <end position="156"/>
    </location>
</feature>
<dbReference type="Pfam" id="PF26395">
    <property type="entry name" value="E2-CBASS"/>
    <property type="match status" value="1"/>
</dbReference>
<evidence type="ECO:0000313" key="4">
    <source>
        <dbReference type="Proteomes" id="UP001155241"/>
    </source>
</evidence>
<feature type="domain" description="Type II CBASS E2 protein" evidence="2">
    <location>
        <begin position="18"/>
        <end position="138"/>
    </location>
</feature>
<reference evidence="3" key="1">
    <citation type="submission" date="2022-06" db="EMBL/GenBank/DDBJ databases">
        <title>Aeoliella straminimaris, a novel planctomycete from sediments.</title>
        <authorList>
            <person name="Vitorino I.R."/>
            <person name="Lage O.M."/>
        </authorList>
    </citation>
    <scope>NUCLEOTIDE SEQUENCE</scope>
    <source>
        <strain evidence="3">ICT_H6.2</strain>
    </source>
</reference>
<accession>A0A9X2FER2</accession>
<comment type="caution">
    <text evidence="3">The sequence shown here is derived from an EMBL/GenBank/DDBJ whole genome shotgun (WGS) entry which is preliminary data.</text>
</comment>
<evidence type="ECO:0000313" key="3">
    <source>
        <dbReference type="EMBL" id="MCO6042706.1"/>
    </source>
</evidence>
<dbReference type="AlphaFoldDB" id="A0A9X2FER2"/>
<gene>
    <name evidence="3" type="ORF">NG895_02190</name>
</gene>
<evidence type="ECO:0000259" key="2">
    <source>
        <dbReference type="Pfam" id="PF26395"/>
    </source>
</evidence>
<dbReference type="InterPro" id="IPR058588">
    <property type="entry name" value="E2-CBASS"/>
</dbReference>